<proteinExistence type="predicted"/>
<name>A0A561DPB1_9BACI</name>
<dbReference type="EMBL" id="VIVN01000003">
    <property type="protein sequence ID" value="TWE05205.1"/>
    <property type="molecule type" value="Genomic_DNA"/>
</dbReference>
<evidence type="ECO:0000256" key="1">
    <source>
        <dbReference type="SAM" id="MobiDB-lite"/>
    </source>
</evidence>
<feature type="compositionally biased region" description="Polar residues" evidence="1">
    <location>
        <begin position="1"/>
        <end position="14"/>
    </location>
</feature>
<keyword evidence="3" id="KW-1185">Reference proteome</keyword>
<evidence type="ECO:0000313" key="3">
    <source>
        <dbReference type="Proteomes" id="UP000319671"/>
    </source>
</evidence>
<feature type="compositionally biased region" description="Polar residues" evidence="1">
    <location>
        <begin position="40"/>
        <end position="56"/>
    </location>
</feature>
<organism evidence="2 3">
    <name type="scientific">Neobacillus bataviensis</name>
    <dbReference type="NCBI Taxonomy" id="220685"/>
    <lineage>
        <taxon>Bacteria</taxon>
        <taxon>Bacillati</taxon>
        <taxon>Bacillota</taxon>
        <taxon>Bacilli</taxon>
        <taxon>Bacillales</taxon>
        <taxon>Bacillaceae</taxon>
        <taxon>Neobacillus</taxon>
    </lineage>
</organism>
<dbReference type="AlphaFoldDB" id="A0A561DPB1"/>
<sequence length="56" mass="6079">METNNFDPNLNPTSKKNREENLEISSTGYGLESVSKETVEASNQQTKGTNQSCGGL</sequence>
<dbReference type="RefSeq" id="WP_186446419.1">
    <property type="nucleotide sequence ID" value="NZ_VIVN01000003.1"/>
</dbReference>
<gene>
    <name evidence="2" type="ORF">FB550_103383</name>
</gene>
<reference evidence="2 3" key="1">
    <citation type="submission" date="2019-06" db="EMBL/GenBank/DDBJ databases">
        <title>Sorghum-associated microbial communities from plants grown in Nebraska, USA.</title>
        <authorList>
            <person name="Schachtman D."/>
        </authorList>
    </citation>
    <scope>NUCLEOTIDE SEQUENCE [LARGE SCALE GENOMIC DNA]</scope>
    <source>
        <strain evidence="2 3">2482</strain>
    </source>
</reference>
<dbReference type="Proteomes" id="UP000319671">
    <property type="component" value="Unassembled WGS sequence"/>
</dbReference>
<accession>A0A561DPB1</accession>
<protein>
    <submittedName>
        <fullName evidence="2">Uncharacterized protein</fullName>
    </submittedName>
</protein>
<comment type="caution">
    <text evidence="2">The sequence shown here is derived from an EMBL/GenBank/DDBJ whole genome shotgun (WGS) entry which is preliminary data.</text>
</comment>
<feature type="region of interest" description="Disordered" evidence="1">
    <location>
        <begin position="1"/>
        <end position="56"/>
    </location>
</feature>
<evidence type="ECO:0000313" key="2">
    <source>
        <dbReference type="EMBL" id="TWE05205.1"/>
    </source>
</evidence>